<organism evidence="1 2">
    <name type="scientific">Gordonia westfalica</name>
    <dbReference type="NCBI Taxonomy" id="158898"/>
    <lineage>
        <taxon>Bacteria</taxon>
        <taxon>Bacillati</taxon>
        <taxon>Actinomycetota</taxon>
        <taxon>Actinomycetes</taxon>
        <taxon>Mycobacteriales</taxon>
        <taxon>Gordoniaceae</taxon>
        <taxon>Gordonia</taxon>
    </lineage>
</organism>
<dbReference type="Proteomes" id="UP001265083">
    <property type="component" value="Unassembled WGS sequence"/>
</dbReference>
<gene>
    <name evidence="1" type="ORF">RD149_16155</name>
</gene>
<protein>
    <submittedName>
        <fullName evidence="1">Uncharacterized protein</fullName>
    </submittedName>
</protein>
<proteinExistence type="predicted"/>
<keyword evidence="2" id="KW-1185">Reference proteome</keyword>
<name>A0ABU2GUZ9_9ACTN</name>
<comment type="caution">
    <text evidence="1">The sequence shown here is derived from an EMBL/GenBank/DDBJ whole genome shotgun (WGS) entry which is preliminary data.</text>
</comment>
<accession>A0ABU2GUZ9</accession>
<evidence type="ECO:0000313" key="1">
    <source>
        <dbReference type="EMBL" id="MDS1115292.1"/>
    </source>
</evidence>
<sequence>MSLEDLHTEVEGYRTEAGRLAEEYTRVHAEVTSDPNLTNDGQREHLQPLHEEITEKMAALRTREKTAVKTYKEKLERNVFGLSPSASNDPNRVASFRDAQARARELDHSDDAQELYESAKRSGDDILAAAILEKALVRGWSSIKNDYLERNASKRDALEDLGALAKYTDNSLAITAQYMPPSANLPRPSAGFQQLGGRTAHGQPKRVPDLADQVNRFLASTPTHRYI</sequence>
<reference evidence="1 2" key="1">
    <citation type="submission" date="2023-08" db="EMBL/GenBank/DDBJ databases">
        <title>Bioegradation of LLDPE and BLDPE plastic by marine bacteria from coast plastic debris.</title>
        <authorList>
            <person name="Rong Z."/>
        </authorList>
    </citation>
    <scope>NUCLEOTIDE SEQUENCE [LARGE SCALE GENOMIC DNA]</scope>
    <source>
        <strain evidence="1 2">Z-2</strain>
    </source>
</reference>
<evidence type="ECO:0000313" key="2">
    <source>
        <dbReference type="Proteomes" id="UP001265083"/>
    </source>
</evidence>
<dbReference type="RefSeq" id="WP_310951290.1">
    <property type="nucleotide sequence ID" value="NZ_JAVLUS010000013.1"/>
</dbReference>
<dbReference type="EMBL" id="JAVLUS010000013">
    <property type="protein sequence ID" value="MDS1115292.1"/>
    <property type="molecule type" value="Genomic_DNA"/>
</dbReference>